<protein>
    <submittedName>
        <fullName evidence="1">DUF3703 domain-containing protein</fullName>
    </submittedName>
</protein>
<evidence type="ECO:0000313" key="2">
    <source>
        <dbReference type="Proteomes" id="UP001379235"/>
    </source>
</evidence>
<sequence>MAEKDRLRIVAFLAEEYLAADRAEQAGEGAAAWHHLERAHIAAQMHFRLHWQSHIKMLQMAGRDRDWREGIGQVARLFLVPLGHLTGRLPVGNTGRANVSAFAPMEMAQDLKSLLDPSQR</sequence>
<name>A0ABU8SDU4_9SPHN</name>
<organism evidence="1 2">
    <name type="scientific">Novosphingobium aquae</name>
    <dbReference type="NCBI Taxonomy" id="3133435"/>
    <lineage>
        <taxon>Bacteria</taxon>
        <taxon>Pseudomonadati</taxon>
        <taxon>Pseudomonadota</taxon>
        <taxon>Alphaproteobacteria</taxon>
        <taxon>Sphingomonadales</taxon>
        <taxon>Sphingomonadaceae</taxon>
        <taxon>Novosphingobium</taxon>
    </lineage>
</organism>
<dbReference type="Proteomes" id="UP001379235">
    <property type="component" value="Unassembled WGS sequence"/>
</dbReference>
<gene>
    <name evidence="1" type="ORF">WG900_17250</name>
</gene>
<comment type="caution">
    <text evidence="1">The sequence shown here is derived from an EMBL/GenBank/DDBJ whole genome shotgun (WGS) entry which is preliminary data.</text>
</comment>
<dbReference type="InterPro" id="IPR022172">
    <property type="entry name" value="DUF3703"/>
</dbReference>
<dbReference type="RefSeq" id="WP_339969124.1">
    <property type="nucleotide sequence ID" value="NZ_JBBHJY010000010.1"/>
</dbReference>
<accession>A0ABU8SDU4</accession>
<reference evidence="1 2" key="1">
    <citation type="submission" date="2024-03" db="EMBL/GenBank/DDBJ databases">
        <authorList>
            <person name="Jo J.-H."/>
        </authorList>
    </citation>
    <scope>NUCLEOTIDE SEQUENCE [LARGE SCALE GENOMIC DNA]</scope>
    <source>
        <strain evidence="1 2">AS3R-12</strain>
    </source>
</reference>
<keyword evidence="2" id="KW-1185">Reference proteome</keyword>
<dbReference type="Pfam" id="PF12487">
    <property type="entry name" value="DUF3703"/>
    <property type="match status" value="1"/>
</dbReference>
<dbReference type="EMBL" id="JBBHJY010000010">
    <property type="protein sequence ID" value="MEJ6011664.1"/>
    <property type="molecule type" value="Genomic_DNA"/>
</dbReference>
<evidence type="ECO:0000313" key="1">
    <source>
        <dbReference type="EMBL" id="MEJ6011664.1"/>
    </source>
</evidence>
<proteinExistence type="predicted"/>